<proteinExistence type="predicted"/>
<dbReference type="KEGG" id="lbc:LACBIDRAFT_328919"/>
<organism evidence="2">
    <name type="scientific">Laccaria bicolor (strain S238N-H82 / ATCC MYA-4686)</name>
    <name type="common">Bicoloured deceiver</name>
    <name type="synonym">Laccaria laccata var. bicolor</name>
    <dbReference type="NCBI Taxonomy" id="486041"/>
    <lineage>
        <taxon>Eukaryota</taxon>
        <taxon>Fungi</taxon>
        <taxon>Dikarya</taxon>
        <taxon>Basidiomycota</taxon>
        <taxon>Agaricomycotina</taxon>
        <taxon>Agaricomycetes</taxon>
        <taxon>Agaricomycetidae</taxon>
        <taxon>Agaricales</taxon>
        <taxon>Agaricineae</taxon>
        <taxon>Hydnangiaceae</taxon>
        <taxon>Laccaria</taxon>
    </lineage>
</organism>
<reference evidence="1 2" key="1">
    <citation type="journal article" date="2008" name="Nature">
        <title>The genome of Laccaria bicolor provides insights into mycorrhizal symbiosis.</title>
        <authorList>
            <person name="Martin F."/>
            <person name="Aerts A."/>
            <person name="Ahren D."/>
            <person name="Brun A."/>
            <person name="Danchin E.G.J."/>
            <person name="Duchaussoy F."/>
            <person name="Gibon J."/>
            <person name="Kohler A."/>
            <person name="Lindquist E."/>
            <person name="Pereda V."/>
            <person name="Salamov A."/>
            <person name="Shapiro H.J."/>
            <person name="Wuyts J."/>
            <person name="Blaudez D."/>
            <person name="Buee M."/>
            <person name="Brokstein P."/>
            <person name="Canbaeck B."/>
            <person name="Cohen D."/>
            <person name="Courty P.E."/>
            <person name="Coutinho P.M."/>
            <person name="Delaruelle C."/>
            <person name="Detter J.C."/>
            <person name="Deveau A."/>
            <person name="DiFazio S."/>
            <person name="Duplessis S."/>
            <person name="Fraissinet-Tachet L."/>
            <person name="Lucic E."/>
            <person name="Frey-Klett P."/>
            <person name="Fourrey C."/>
            <person name="Feussner I."/>
            <person name="Gay G."/>
            <person name="Grimwood J."/>
            <person name="Hoegger P.J."/>
            <person name="Jain P."/>
            <person name="Kilaru S."/>
            <person name="Labbe J."/>
            <person name="Lin Y.C."/>
            <person name="Legue V."/>
            <person name="Le Tacon F."/>
            <person name="Marmeisse R."/>
            <person name="Melayah D."/>
            <person name="Montanini B."/>
            <person name="Muratet M."/>
            <person name="Nehls U."/>
            <person name="Niculita-Hirzel H."/>
            <person name="Oudot-Le Secq M.P."/>
            <person name="Peter M."/>
            <person name="Quesneville H."/>
            <person name="Rajashekar B."/>
            <person name="Reich M."/>
            <person name="Rouhier N."/>
            <person name="Schmutz J."/>
            <person name="Yin T."/>
            <person name="Chalot M."/>
            <person name="Henrissat B."/>
            <person name="Kuees U."/>
            <person name="Lucas S."/>
            <person name="Van de Peer Y."/>
            <person name="Podila G.K."/>
            <person name="Polle A."/>
            <person name="Pukkila P.J."/>
            <person name="Richardson P.M."/>
            <person name="Rouze P."/>
            <person name="Sanders I.R."/>
            <person name="Stajich J.E."/>
            <person name="Tunlid A."/>
            <person name="Tuskan G."/>
            <person name="Grigoriev I.V."/>
        </authorList>
    </citation>
    <scope>NUCLEOTIDE SEQUENCE [LARGE SCALE GENOMIC DNA]</scope>
    <source>
        <strain evidence="2">S238N-H82 / ATCC MYA-4686</strain>
    </source>
</reference>
<dbReference type="InParanoid" id="B0DGF8"/>
<keyword evidence="2" id="KW-1185">Reference proteome</keyword>
<gene>
    <name evidence="1" type="ORF">LACBIDRAFT_328919</name>
</gene>
<evidence type="ECO:0000313" key="2">
    <source>
        <dbReference type="Proteomes" id="UP000001194"/>
    </source>
</evidence>
<evidence type="ECO:0000313" key="1">
    <source>
        <dbReference type="EMBL" id="EDR06147.1"/>
    </source>
</evidence>
<dbReference type="GeneID" id="6078746"/>
<sequence length="134" mass="15014">MWEIPIFRKDPVERCDGDLKGCSFDASQPTLKHTLNYPTFSGCAIFSSPSSWWPSSGDVPIGVASEKNSSEDKMAFYMLESGPTSNRARPRSTRYNKGLWTAACNSVDKTTPYITSILGNQKYLRTTQVIFDWA</sequence>
<name>B0DGF8_LACBS</name>
<dbReference type="RefSeq" id="XP_001883008.1">
    <property type="nucleotide sequence ID" value="XM_001882973.1"/>
</dbReference>
<dbReference type="Proteomes" id="UP000001194">
    <property type="component" value="Unassembled WGS sequence"/>
</dbReference>
<dbReference type="EMBL" id="DS547109">
    <property type="protein sequence ID" value="EDR06147.1"/>
    <property type="molecule type" value="Genomic_DNA"/>
</dbReference>
<dbReference type="HOGENOM" id="CLU_1896588_0_0_1"/>
<dbReference type="AlphaFoldDB" id="B0DGF8"/>
<accession>B0DGF8</accession>
<protein>
    <submittedName>
        <fullName evidence="1">Predicted protein</fullName>
    </submittedName>
</protein>